<proteinExistence type="predicted"/>
<dbReference type="EMBL" id="BPRE01000005">
    <property type="protein sequence ID" value="GJE75285.1"/>
    <property type="molecule type" value="Genomic_DNA"/>
</dbReference>
<dbReference type="Proteomes" id="UP001055093">
    <property type="component" value="Unassembled WGS sequence"/>
</dbReference>
<organism evidence="2 3">
    <name type="scientific">Methylorubrum suomiense</name>
    <dbReference type="NCBI Taxonomy" id="144191"/>
    <lineage>
        <taxon>Bacteria</taxon>
        <taxon>Pseudomonadati</taxon>
        <taxon>Pseudomonadota</taxon>
        <taxon>Alphaproteobacteria</taxon>
        <taxon>Hyphomicrobiales</taxon>
        <taxon>Methylobacteriaceae</taxon>
        <taxon>Methylorubrum</taxon>
    </lineage>
</organism>
<sequence>MSNAPDFGDELPLRIHVDLAHMVERQKAMQDTADARDVQLISMLATEFRAPRSRPSTRPSIDTSKGLKGE</sequence>
<evidence type="ECO:0000313" key="3">
    <source>
        <dbReference type="Proteomes" id="UP001055093"/>
    </source>
</evidence>
<evidence type="ECO:0000313" key="2">
    <source>
        <dbReference type="EMBL" id="GJE75285.1"/>
    </source>
</evidence>
<name>A0ABQ4USY3_9HYPH</name>
<protein>
    <submittedName>
        <fullName evidence="2">Uncharacterized protein</fullName>
    </submittedName>
</protein>
<comment type="caution">
    <text evidence="2">The sequence shown here is derived from an EMBL/GenBank/DDBJ whole genome shotgun (WGS) entry which is preliminary data.</text>
</comment>
<dbReference type="RefSeq" id="WP_137827486.1">
    <property type="nucleotide sequence ID" value="NZ_BPRE01000005.1"/>
</dbReference>
<evidence type="ECO:0000256" key="1">
    <source>
        <dbReference type="SAM" id="MobiDB-lite"/>
    </source>
</evidence>
<keyword evidence="3" id="KW-1185">Reference proteome</keyword>
<feature type="region of interest" description="Disordered" evidence="1">
    <location>
        <begin position="49"/>
        <end position="70"/>
    </location>
</feature>
<gene>
    <name evidence="2" type="ORF">BGCPKDLD_1869</name>
</gene>
<accession>A0ABQ4USY3</accession>
<reference evidence="2" key="2">
    <citation type="submission" date="2021-08" db="EMBL/GenBank/DDBJ databases">
        <authorList>
            <person name="Tani A."/>
            <person name="Ola A."/>
            <person name="Ogura Y."/>
            <person name="Katsura K."/>
            <person name="Hayashi T."/>
        </authorList>
    </citation>
    <scope>NUCLEOTIDE SEQUENCE</scope>
    <source>
        <strain evidence="2">DSM 14458</strain>
    </source>
</reference>
<reference evidence="2" key="1">
    <citation type="journal article" date="2021" name="Front. Microbiol.">
        <title>Comprehensive Comparative Genomics and Phenotyping of Methylobacterium Species.</title>
        <authorList>
            <person name="Alessa O."/>
            <person name="Ogura Y."/>
            <person name="Fujitani Y."/>
            <person name="Takami H."/>
            <person name="Hayashi T."/>
            <person name="Sahin N."/>
            <person name="Tani A."/>
        </authorList>
    </citation>
    <scope>NUCLEOTIDE SEQUENCE</scope>
    <source>
        <strain evidence="2">DSM 14458</strain>
    </source>
</reference>